<dbReference type="GO" id="GO:0090575">
    <property type="term" value="C:RNA polymerase II transcription regulator complex"/>
    <property type="evidence" value="ECO:0007669"/>
    <property type="project" value="TreeGrafter"/>
</dbReference>
<evidence type="ECO:0000256" key="7">
    <source>
        <dbReference type="ARBA" id="ARBA00023242"/>
    </source>
</evidence>
<keyword evidence="7" id="KW-0539">Nucleus</keyword>
<comment type="caution">
    <text evidence="12">The sequence shown here is derived from an EMBL/GenBank/DDBJ whole genome shotgun (WGS) entry which is preliminary data.</text>
</comment>
<dbReference type="GO" id="GO:0001228">
    <property type="term" value="F:DNA-binding transcription activator activity, RNA polymerase II-specific"/>
    <property type="evidence" value="ECO:0007669"/>
    <property type="project" value="TreeGrafter"/>
</dbReference>
<dbReference type="GeneID" id="70237307"/>
<feature type="region of interest" description="Disordered" evidence="10">
    <location>
        <begin position="1"/>
        <end position="26"/>
    </location>
</feature>
<dbReference type="AlphaFoldDB" id="A0A9P8P019"/>
<evidence type="ECO:0000256" key="9">
    <source>
        <dbReference type="SAM" id="Coils"/>
    </source>
</evidence>
<sequence length="201" mass="20770">MSENGGNLGSIDPSFQKIIKTQSPEGQFEDEVAAAAAAIAVNSGRGGPGGVAGGSNGGSSSYNGQFAGSDGKVDANSGLPAPPNAVAPNSRTGTPDAGPGLQGKDGSIFHHGKPLNTTKRAAQNRAAQKAFRQRRKDHIEELEKKLTAHRDCEKTIESLNQEISRLRDYIMQLQGKLISTGDTSVTNPPLGLFGNGASSST</sequence>
<feature type="region of interest" description="Disordered" evidence="10">
    <location>
        <begin position="42"/>
        <end position="114"/>
    </location>
</feature>
<keyword evidence="4" id="KW-0805">Transcription regulation</keyword>
<dbReference type="Pfam" id="PF00170">
    <property type="entry name" value="bZIP_1"/>
    <property type="match status" value="1"/>
</dbReference>
<evidence type="ECO:0000259" key="11">
    <source>
        <dbReference type="PROSITE" id="PS00036"/>
    </source>
</evidence>
<organism evidence="12 13">
    <name type="scientific">Ogataea philodendri</name>
    <dbReference type="NCBI Taxonomy" id="1378263"/>
    <lineage>
        <taxon>Eukaryota</taxon>
        <taxon>Fungi</taxon>
        <taxon>Dikarya</taxon>
        <taxon>Ascomycota</taxon>
        <taxon>Saccharomycotina</taxon>
        <taxon>Pichiomycetes</taxon>
        <taxon>Pichiales</taxon>
        <taxon>Pichiaceae</taxon>
        <taxon>Ogataea</taxon>
    </lineage>
</organism>
<comment type="similarity">
    <text evidence="3">Belongs to the bZIP family.</text>
</comment>
<reference evidence="12" key="1">
    <citation type="journal article" date="2021" name="Open Biol.">
        <title>Shared evolutionary footprints suggest mitochondrial oxidative damage underlies multiple complex I losses in fungi.</title>
        <authorList>
            <person name="Schikora-Tamarit M.A."/>
            <person name="Marcet-Houben M."/>
            <person name="Nosek J."/>
            <person name="Gabaldon T."/>
        </authorList>
    </citation>
    <scope>NUCLEOTIDE SEQUENCE</scope>
    <source>
        <strain evidence="12">CBS6075</strain>
    </source>
</reference>
<dbReference type="PANTHER" id="PTHR40621">
    <property type="entry name" value="TRANSCRIPTION FACTOR KAPC-RELATED"/>
    <property type="match status" value="1"/>
</dbReference>
<keyword evidence="6" id="KW-0804">Transcription</keyword>
<name>A0A9P8P019_9ASCO</name>
<dbReference type="OrthoDB" id="3995857at2759"/>
<dbReference type="GO" id="GO:0000976">
    <property type="term" value="F:transcription cis-regulatory region binding"/>
    <property type="evidence" value="ECO:0007669"/>
    <property type="project" value="InterPro"/>
</dbReference>
<keyword evidence="5" id="KW-0238">DNA-binding</keyword>
<dbReference type="InterPro" id="IPR050936">
    <property type="entry name" value="AP-1-like"/>
</dbReference>
<comment type="subcellular location">
    <subcellularLocation>
        <location evidence="2">Nucleus</location>
    </subcellularLocation>
</comment>
<evidence type="ECO:0000313" key="12">
    <source>
        <dbReference type="EMBL" id="KAH3663353.1"/>
    </source>
</evidence>
<evidence type="ECO:0000256" key="6">
    <source>
        <dbReference type="ARBA" id="ARBA00023163"/>
    </source>
</evidence>
<feature type="coiled-coil region" evidence="9">
    <location>
        <begin position="142"/>
        <end position="176"/>
    </location>
</feature>
<keyword evidence="9" id="KW-0175">Coiled coil</keyword>
<dbReference type="PANTHER" id="PTHR40621:SF11">
    <property type="entry name" value="TRANSCRIPTION FACTOR KAPC-RELATED"/>
    <property type="match status" value="1"/>
</dbReference>
<protein>
    <recommendedName>
        <fullName evidence="8">Putative transcription factor kapC</fullName>
    </recommendedName>
</protein>
<dbReference type="EMBL" id="JAEUBE010000375">
    <property type="protein sequence ID" value="KAH3663353.1"/>
    <property type="molecule type" value="Genomic_DNA"/>
</dbReference>
<dbReference type="PROSITE" id="PS00036">
    <property type="entry name" value="BZIP_BASIC"/>
    <property type="match status" value="1"/>
</dbReference>
<gene>
    <name evidence="12" type="ORF">OGAPHI_005343</name>
</gene>
<evidence type="ECO:0000256" key="1">
    <source>
        <dbReference type="ARBA" id="ARBA00004049"/>
    </source>
</evidence>
<evidence type="ECO:0000256" key="5">
    <source>
        <dbReference type="ARBA" id="ARBA00023125"/>
    </source>
</evidence>
<dbReference type="SUPFAM" id="SSF57959">
    <property type="entry name" value="Leucine zipper domain"/>
    <property type="match status" value="1"/>
</dbReference>
<evidence type="ECO:0000256" key="4">
    <source>
        <dbReference type="ARBA" id="ARBA00023015"/>
    </source>
</evidence>
<dbReference type="CDD" id="cd14688">
    <property type="entry name" value="bZIP_YAP"/>
    <property type="match status" value="1"/>
</dbReference>
<dbReference type="Gene3D" id="1.20.5.170">
    <property type="match status" value="1"/>
</dbReference>
<evidence type="ECO:0000256" key="8">
    <source>
        <dbReference type="ARBA" id="ARBA00044067"/>
    </source>
</evidence>
<comment type="function">
    <text evidence="1">Putative transcription factor.</text>
</comment>
<dbReference type="InterPro" id="IPR046347">
    <property type="entry name" value="bZIP_sf"/>
</dbReference>
<proteinExistence type="inferred from homology"/>
<dbReference type="InterPro" id="IPR004827">
    <property type="entry name" value="bZIP"/>
</dbReference>
<evidence type="ECO:0000256" key="2">
    <source>
        <dbReference type="ARBA" id="ARBA00004123"/>
    </source>
</evidence>
<feature type="compositionally biased region" description="Gly residues" evidence="10">
    <location>
        <begin position="44"/>
        <end position="57"/>
    </location>
</feature>
<accession>A0A9P8P019</accession>
<feature type="domain" description="BZIP" evidence="11">
    <location>
        <begin position="119"/>
        <end position="134"/>
    </location>
</feature>
<reference evidence="12" key="2">
    <citation type="submission" date="2021-01" db="EMBL/GenBank/DDBJ databases">
        <authorList>
            <person name="Schikora-Tamarit M.A."/>
        </authorList>
    </citation>
    <scope>NUCLEOTIDE SEQUENCE</scope>
    <source>
        <strain evidence="12">CBS6075</strain>
    </source>
</reference>
<evidence type="ECO:0000256" key="10">
    <source>
        <dbReference type="SAM" id="MobiDB-lite"/>
    </source>
</evidence>
<dbReference type="SMART" id="SM00338">
    <property type="entry name" value="BRLZ"/>
    <property type="match status" value="1"/>
</dbReference>
<dbReference type="Proteomes" id="UP000769157">
    <property type="component" value="Unassembled WGS sequence"/>
</dbReference>
<keyword evidence="13" id="KW-1185">Reference proteome</keyword>
<evidence type="ECO:0000256" key="3">
    <source>
        <dbReference type="ARBA" id="ARBA00007163"/>
    </source>
</evidence>
<dbReference type="RefSeq" id="XP_046059776.1">
    <property type="nucleotide sequence ID" value="XM_046206517.1"/>
</dbReference>
<evidence type="ECO:0000313" key="13">
    <source>
        <dbReference type="Proteomes" id="UP000769157"/>
    </source>
</evidence>